<evidence type="ECO:0000313" key="1">
    <source>
        <dbReference type="EMBL" id="SPD75527.1"/>
    </source>
</evidence>
<dbReference type="PANTHER" id="PTHR42967">
    <property type="entry name" value="METAL DEPENDENT HYDROLASE"/>
    <property type="match status" value="1"/>
</dbReference>
<gene>
    <name evidence="1" type="ORF">PITCH_A640070</name>
</gene>
<accession>A0A445N1E2</accession>
<dbReference type="GO" id="GO:0016787">
    <property type="term" value="F:hydrolase activity"/>
    <property type="evidence" value="ECO:0007669"/>
    <property type="project" value="UniProtKB-KW"/>
</dbReference>
<proteinExistence type="predicted"/>
<keyword evidence="1" id="KW-0378">Hydrolase</keyword>
<name>A0A445N1E2_9BACT</name>
<reference evidence="1" key="1">
    <citation type="submission" date="2018-01" db="EMBL/GenBank/DDBJ databases">
        <authorList>
            <person name="Regsiter A."/>
            <person name="William W."/>
        </authorList>
    </citation>
    <scope>NUCLEOTIDE SEQUENCE</scope>
    <source>
        <strain evidence="1">TRIP AH-1</strain>
    </source>
</reference>
<dbReference type="AlphaFoldDB" id="A0A445N1E2"/>
<dbReference type="PANTHER" id="PTHR42967:SF1">
    <property type="entry name" value="MBL FOLD METALLO-HYDROLASE"/>
    <property type="match status" value="1"/>
</dbReference>
<organism evidence="1">
    <name type="scientific">uncultured Desulfobacterium sp</name>
    <dbReference type="NCBI Taxonomy" id="201089"/>
    <lineage>
        <taxon>Bacteria</taxon>
        <taxon>Pseudomonadati</taxon>
        <taxon>Thermodesulfobacteriota</taxon>
        <taxon>Desulfobacteria</taxon>
        <taxon>Desulfobacterales</taxon>
        <taxon>Desulfobacteriaceae</taxon>
        <taxon>Desulfobacterium</taxon>
        <taxon>environmental samples</taxon>
    </lineage>
</organism>
<dbReference type="Gene3D" id="3.60.15.10">
    <property type="entry name" value="Ribonuclease Z/Hydroxyacylglutathione hydrolase-like"/>
    <property type="match status" value="1"/>
</dbReference>
<dbReference type="InterPro" id="IPR036866">
    <property type="entry name" value="RibonucZ/Hydroxyglut_hydro"/>
</dbReference>
<protein>
    <submittedName>
        <fullName evidence="1">Zn-dependent hydrolase</fullName>
    </submittedName>
</protein>
<dbReference type="EMBL" id="OJIN01000208">
    <property type="protein sequence ID" value="SPD75527.1"/>
    <property type="molecule type" value="Genomic_DNA"/>
</dbReference>
<sequence>MKIRWNGHASFTITASDGTVLVTDPYDPSGYGGVLKYDQVSDRADGALVSHNHADHNYVKGLSGSPKIIKGDGHVREIKIKGIPTHHDESGGSQRGNNVVFSFAVDGIKICFLGDLGHQLSQKHIEAIGPVDLLLLPVGGTYTVDGDGAAGVAKALGPKLIIPMHFKTSKCNLPLAGVDGFLSKMKGVKHLNRTEIDISAQNMPETQEVWLLDHAC</sequence>
<dbReference type="SUPFAM" id="SSF56281">
    <property type="entry name" value="Metallo-hydrolase/oxidoreductase"/>
    <property type="match status" value="1"/>
</dbReference>
<dbReference type="Pfam" id="PF13483">
    <property type="entry name" value="Lactamase_B_3"/>
    <property type="match status" value="1"/>
</dbReference>